<reference evidence="2" key="1">
    <citation type="journal article" date="2015" name="Nature">
        <title>Complex archaea that bridge the gap between prokaryotes and eukaryotes.</title>
        <authorList>
            <person name="Spang A."/>
            <person name="Saw J.H."/>
            <person name="Jorgensen S.L."/>
            <person name="Zaremba-Niedzwiedzka K."/>
            <person name="Martijn J."/>
            <person name="Lind A.E."/>
            <person name="van Eijk R."/>
            <person name="Schleper C."/>
            <person name="Guy L."/>
            <person name="Ettema T.J."/>
        </authorList>
    </citation>
    <scope>NUCLEOTIDE SEQUENCE</scope>
</reference>
<dbReference type="EMBL" id="LAZR01027882">
    <property type="protein sequence ID" value="KKL64323.1"/>
    <property type="molecule type" value="Genomic_DNA"/>
</dbReference>
<accession>A0A0F9DR97</accession>
<evidence type="ECO:0000313" key="2">
    <source>
        <dbReference type="EMBL" id="KKL64323.1"/>
    </source>
</evidence>
<name>A0A0F9DR97_9ZZZZ</name>
<protein>
    <submittedName>
        <fullName evidence="2">Uncharacterized protein</fullName>
    </submittedName>
</protein>
<sequence>MPHKRKNPVRRVNPNAIRATTAASGHGQPSRLKRRKRRPATTPAQAAFRQRR</sequence>
<gene>
    <name evidence="2" type="ORF">LCGC14_2166170</name>
</gene>
<dbReference type="AlphaFoldDB" id="A0A0F9DR97"/>
<proteinExistence type="predicted"/>
<feature type="region of interest" description="Disordered" evidence="1">
    <location>
        <begin position="1"/>
        <end position="52"/>
    </location>
</feature>
<organism evidence="2">
    <name type="scientific">marine sediment metagenome</name>
    <dbReference type="NCBI Taxonomy" id="412755"/>
    <lineage>
        <taxon>unclassified sequences</taxon>
        <taxon>metagenomes</taxon>
        <taxon>ecological metagenomes</taxon>
    </lineage>
</organism>
<evidence type="ECO:0000256" key="1">
    <source>
        <dbReference type="SAM" id="MobiDB-lite"/>
    </source>
</evidence>
<comment type="caution">
    <text evidence="2">The sequence shown here is derived from an EMBL/GenBank/DDBJ whole genome shotgun (WGS) entry which is preliminary data.</text>
</comment>